<dbReference type="InterPro" id="IPR053790">
    <property type="entry name" value="P5CR-like_CS"/>
</dbReference>
<dbReference type="UniPathway" id="UPA00098">
    <property type="reaction ID" value="UER00361"/>
</dbReference>
<keyword evidence="4 6" id="KW-0560">Oxidoreductase</keyword>
<dbReference type="Gene3D" id="3.40.50.720">
    <property type="entry name" value="NAD(P)-binding Rossmann-like Domain"/>
    <property type="match status" value="1"/>
</dbReference>
<keyword evidence="2 6" id="KW-0641">Proline biosynthesis</keyword>
<dbReference type="Pfam" id="PF03807">
    <property type="entry name" value="F420_oxidored"/>
    <property type="match status" value="1"/>
</dbReference>
<keyword evidence="13" id="KW-1185">Reference proteome</keyword>
<sequence>MNSTFLFIGAGRMAESMIKGLQSAKGQNLSIIAANQGNKERLQHLFSMYGVETTTDWLHHVKESSVIVLAMPPEAHEAVLEQLSTMIEGQLVISVAAGIGLKKLENPLPPGTPVAWVMPNTAAETGESISLYTYADTLNENQVKLLELLLNSIGKSEYCSEEQIHKLTAVTGSAPAFLYEFASALINAAAGYGILEAQARKLVSQMIYGSAVMLQSGVSPIDLRNAVTTPGGATAAGLDVLNQAGFGMLIENAVKATNEKAAELGGKQENEEK</sequence>
<name>A0A1G9XK56_9BACL</name>
<evidence type="ECO:0000256" key="5">
    <source>
        <dbReference type="ARBA" id="ARBA00058118"/>
    </source>
</evidence>
<dbReference type="InterPro" id="IPR029036">
    <property type="entry name" value="P5CR_dimer"/>
</dbReference>
<proteinExistence type="inferred from homology"/>
<reference evidence="13" key="1">
    <citation type="submission" date="2016-10" db="EMBL/GenBank/DDBJ databases">
        <authorList>
            <person name="Varghese N."/>
            <person name="Submissions S."/>
        </authorList>
    </citation>
    <scope>NUCLEOTIDE SEQUENCE [LARGE SCALE GENOMIC DNA]</scope>
    <source>
        <strain evidence="13">CGMCC 1.6854</strain>
    </source>
</reference>
<evidence type="ECO:0000256" key="9">
    <source>
        <dbReference type="RuleBase" id="RU003903"/>
    </source>
</evidence>
<dbReference type="STRING" id="459525.SAMN04488137_2851"/>
<dbReference type="Proteomes" id="UP000199544">
    <property type="component" value="Unassembled WGS sequence"/>
</dbReference>
<dbReference type="InterPro" id="IPR028939">
    <property type="entry name" value="P5C_Rdtase_cat_N"/>
</dbReference>
<dbReference type="EC" id="1.5.1.2" evidence="6 7"/>
<comment type="catalytic activity">
    <reaction evidence="6">
        <text>L-proline + NAD(+) = (S)-1-pyrroline-5-carboxylate + NADH + 2 H(+)</text>
        <dbReference type="Rhea" id="RHEA:14105"/>
        <dbReference type="ChEBI" id="CHEBI:15378"/>
        <dbReference type="ChEBI" id="CHEBI:17388"/>
        <dbReference type="ChEBI" id="CHEBI:57540"/>
        <dbReference type="ChEBI" id="CHEBI:57945"/>
        <dbReference type="ChEBI" id="CHEBI:60039"/>
        <dbReference type="EC" id="1.5.1.2"/>
    </reaction>
</comment>
<comment type="function">
    <text evidence="5 6">Catalyzes the reduction of 1-pyrroline-5-carboxylate (PCA) to L-proline.</text>
</comment>
<dbReference type="Gene3D" id="1.10.3730.10">
    <property type="entry name" value="ProC C-terminal domain-like"/>
    <property type="match status" value="1"/>
</dbReference>
<evidence type="ECO:0000256" key="3">
    <source>
        <dbReference type="ARBA" id="ARBA00022857"/>
    </source>
</evidence>
<comment type="pathway">
    <text evidence="6 9">Amino-acid biosynthesis; L-proline biosynthesis; L-proline from L-glutamate 5-semialdehyde: step 1/1.</text>
</comment>
<dbReference type="RefSeq" id="WP_090235457.1">
    <property type="nucleotide sequence ID" value="NZ_FNHW01000001.1"/>
</dbReference>
<evidence type="ECO:0000256" key="6">
    <source>
        <dbReference type="HAMAP-Rule" id="MF_01925"/>
    </source>
</evidence>
<evidence type="ECO:0000259" key="11">
    <source>
        <dbReference type="Pfam" id="PF14748"/>
    </source>
</evidence>
<dbReference type="InterPro" id="IPR000304">
    <property type="entry name" value="Pyrroline-COOH_reductase"/>
</dbReference>
<dbReference type="NCBIfam" id="TIGR00112">
    <property type="entry name" value="proC"/>
    <property type="match status" value="1"/>
</dbReference>
<evidence type="ECO:0000256" key="2">
    <source>
        <dbReference type="ARBA" id="ARBA00022650"/>
    </source>
</evidence>
<dbReference type="SUPFAM" id="SSF51735">
    <property type="entry name" value="NAD(P)-binding Rossmann-fold domains"/>
    <property type="match status" value="1"/>
</dbReference>
<dbReference type="HAMAP" id="MF_01925">
    <property type="entry name" value="P5C_reductase"/>
    <property type="match status" value="1"/>
</dbReference>
<dbReference type="FunFam" id="1.10.3730.10:FF:000001">
    <property type="entry name" value="Pyrroline-5-carboxylate reductase"/>
    <property type="match status" value="1"/>
</dbReference>
<dbReference type="GO" id="GO:0005737">
    <property type="term" value="C:cytoplasm"/>
    <property type="evidence" value="ECO:0007669"/>
    <property type="project" value="UniProtKB-SubCell"/>
</dbReference>
<dbReference type="PANTHER" id="PTHR11645">
    <property type="entry name" value="PYRROLINE-5-CARBOXYLATE REDUCTASE"/>
    <property type="match status" value="1"/>
</dbReference>
<dbReference type="SUPFAM" id="SSF48179">
    <property type="entry name" value="6-phosphogluconate dehydrogenase C-terminal domain-like"/>
    <property type="match status" value="1"/>
</dbReference>
<dbReference type="PIRSF" id="PIRSF000193">
    <property type="entry name" value="Pyrrol-5-carb_rd"/>
    <property type="match status" value="1"/>
</dbReference>
<dbReference type="GO" id="GO:0004735">
    <property type="term" value="F:pyrroline-5-carboxylate reductase activity"/>
    <property type="evidence" value="ECO:0007669"/>
    <property type="project" value="UniProtKB-UniRule"/>
</dbReference>
<accession>A0A1G9XK56</accession>
<dbReference type="GO" id="GO:0055129">
    <property type="term" value="P:L-proline biosynthetic process"/>
    <property type="evidence" value="ECO:0007669"/>
    <property type="project" value="UniProtKB-UniRule"/>
</dbReference>
<feature type="binding site" evidence="8">
    <location>
        <begin position="8"/>
        <end position="13"/>
    </location>
    <ligand>
        <name>NADP(+)</name>
        <dbReference type="ChEBI" id="CHEBI:58349"/>
    </ligand>
</feature>
<dbReference type="Pfam" id="PF14748">
    <property type="entry name" value="P5CR_dimer"/>
    <property type="match status" value="1"/>
</dbReference>
<feature type="binding site" evidence="8">
    <location>
        <begin position="70"/>
        <end position="73"/>
    </location>
    <ligand>
        <name>NADP(+)</name>
        <dbReference type="ChEBI" id="CHEBI:58349"/>
    </ligand>
</feature>
<comment type="subcellular location">
    <subcellularLocation>
        <location evidence="6">Cytoplasm</location>
    </subcellularLocation>
</comment>
<dbReference type="PROSITE" id="PS00521">
    <property type="entry name" value="P5CR"/>
    <property type="match status" value="1"/>
</dbReference>
<organism evidence="12 13">
    <name type="scientific">Fictibacillus solisalsi</name>
    <dbReference type="NCBI Taxonomy" id="459525"/>
    <lineage>
        <taxon>Bacteria</taxon>
        <taxon>Bacillati</taxon>
        <taxon>Bacillota</taxon>
        <taxon>Bacilli</taxon>
        <taxon>Bacillales</taxon>
        <taxon>Fictibacillaceae</taxon>
        <taxon>Fictibacillus</taxon>
    </lineage>
</organism>
<dbReference type="OrthoDB" id="9805754at2"/>
<dbReference type="InterPro" id="IPR036291">
    <property type="entry name" value="NAD(P)-bd_dom_sf"/>
</dbReference>
<feature type="domain" description="Pyrroline-5-carboxylate reductase catalytic N-terminal" evidence="10">
    <location>
        <begin position="7"/>
        <end position="98"/>
    </location>
</feature>
<evidence type="ECO:0000256" key="1">
    <source>
        <dbReference type="ARBA" id="ARBA00005525"/>
    </source>
</evidence>
<evidence type="ECO:0000256" key="4">
    <source>
        <dbReference type="ARBA" id="ARBA00023002"/>
    </source>
</evidence>
<keyword evidence="6 9" id="KW-0028">Amino-acid biosynthesis</keyword>
<comment type="catalytic activity">
    <reaction evidence="6 9">
        <text>L-proline + NADP(+) = (S)-1-pyrroline-5-carboxylate + NADPH + 2 H(+)</text>
        <dbReference type="Rhea" id="RHEA:14109"/>
        <dbReference type="ChEBI" id="CHEBI:15378"/>
        <dbReference type="ChEBI" id="CHEBI:17388"/>
        <dbReference type="ChEBI" id="CHEBI:57783"/>
        <dbReference type="ChEBI" id="CHEBI:58349"/>
        <dbReference type="ChEBI" id="CHEBI:60039"/>
        <dbReference type="EC" id="1.5.1.2"/>
    </reaction>
</comment>
<evidence type="ECO:0000313" key="12">
    <source>
        <dbReference type="EMBL" id="SDM97140.1"/>
    </source>
</evidence>
<evidence type="ECO:0000313" key="13">
    <source>
        <dbReference type="Proteomes" id="UP000199544"/>
    </source>
</evidence>
<evidence type="ECO:0000256" key="7">
    <source>
        <dbReference type="NCBIfam" id="TIGR00112"/>
    </source>
</evidence>
<dbReference type="EMBL" id="FNHW01000001">
    <property type="protein sequence ID" value="SDM97140.1"/>
    <property type="molecule type" value="Genomic_DNA"/>
</dbReference>
<feature type="domain" description="Pyrroline-5-carboxylate reductase dimerisation" evidence="11">
    <location>
        <begin position="161"/>
        <end position="264"/>
    </location>
</feature>
<evidence type="ECO:0000256" key="8">
    <source>
        <dbReference type="PIRSR" id="PIRSR000193-1"/>
    </source>
</evidence>
<protein>
    <recommendedName>
        <fullName evidence="6 7">Pyrroline-5-carboxylate reductase</fullName>
        <shortName evidence="6">P5C reductase</shortName>
        <shortName evidence="6">P5CR</shortName>
        <ecNumber evidence="6 7">1.5.1.2</ecNumber>
    </recommendedName>
    <alternativeName>
        <fullName evidence="6">PCA reductase</fullName>
    </alternativeName>
</protein>
<keyword evidence="3 6" id="KW-0521">NADP</keyword>
<dbReference type="InterPro" id="IPR008927">
    <property type="entry name" value="6-PGluconate_DH-like_C_sf"/>
</dbReference>
<dbReference type="PANTHER" id="PTHR11645:SF49">
    <property type="entry name" value="PYRROLINE-5-CARBOXYLATE REDUCTASE 1"/>
    <property type="match status" value="1"/>
</dbReference>
<gene>
    <name evidence="6" type="primary">proC</name>
    <name evidence="12" type="ORF">SAMN04488137_2851</name>
</gene>
<comment type="similarity">
    <text evidence="1 6 9">Belongs to the pyrroline-5-carboxylate reductase family.</text>
</comment>
<evidence type="ECO:0000259" key="10">
    <source>
        <dbReference type="Pfam" id="PF03807"/>
    </source>
</evidence>
<keyword evidence="6" id="KW-0963">Cytoplasm</keyword>
<dbReference type="AlphaFoldDB" id="A0A1G9XK56"/>